<dbReference type="OrthoDB" id="268932at2"/>
<dbReference type="RefSeq" id="WP_145283088.1">
    <property type="nucleotide sequence ID" value="NZ_CP036291.1"/>
</dbReference>
<name>A0A518D9Z2_9BACT</name>
<dbReference type="AlphaFoldDB" id="A0A518D9Z2"/>
<proteinExistence type="predicted"/>
<evidence type="ECO:0000313" key="2">
    <source>
        <dbReference type="Proteomes" id="UP000317429"/>
    </source>
</evidence>
<organism evidence="1 2">
    <name type="scientific">Pirellulimonas nuda</name>
    <dbReference type="NCBI Taxonomy" id="2528009"/>
    <lineage>
        <taxon>Bacteria</taxon>
        <taxon>Pseudomonadati</taxon>
        <taxon>Planctomycetota</taxon>
        <taxon>Planctomycetia</taxon>
        <taxon>Pirellulales</taxon>
        <taxon>Lacipirellulaceae</taxon>
        <taxon>Pirellulimonas</taxon>
    </lineage>
</organism>
<evidence type="ECO:0000313" key="1">
    <source>
        <dbReference type="EMBL" id="QDU88307.1"/>
    </source>
</evidence>
<gene>
    <name evidence="1" type="ORF">Pla175_16820</name>
</gene>
<sequence length="161" mass="17017">MPDPTRQANPCIGYLSVLEEPGAGLIGGYLIVSPRGRPLEFHCTAPIAPSRAHQLLYGASLRACLVAEEIGPSLLRAAAHRPAVVLTEDADLASIQSPDVALVRMDRLAEARGLLLGPASDALSALESHTDLAEPFERIVAAVREAQRITTDPEPADVRAA</sequence>
<reference evidence="1 2" key="1">
    <citation type="submission" date="2019-02" db="EMBL/GenBank/DDBJ databases">
        <title>Deep-cultivation of Planctomycetes and their phenomic and genomic characterization uncovers novel biology.</title>
        <authorList>
            <person name="Wiegand S."/>
            <person name="Jogler M."/>
            <person name="Boedeker C."/>
            <person name="Pinto D."/>
            <person name="Vollmers J."/>
            <person name="Rivas-Marin E."/>
            <person name="Kohn T."/>
            <person name="Peeters S.H."/>
            <person name="Heuer A."/>
            <person name="Rast P."/>
            <person name="Oberbeckmann S."/>
            <person name="Bunk B."/>
            <person name="Jeske O."/>
            <person name="Meyerdierks A."/>
            <person name="Storesund J.E."/>
            <person name="Kallscheuer N."/>
            <person name="Luecker S."/>
            <person name="Lage O.M."/>
            <person name="Pohl T."/>
            <person name="Merkel B.J."/>
            <person name="Hornburger P."/>
            <person name="Mueller R.-W."/>
            <person name="Bruemmer F."/>
            <person name="Labrenz M."/>
            <person name="Spormann A.M."/>
            <person name="Op den Camp H."/>
            <person name="Overmann J."/>
            <person name="Amann R."/>
            <person name="Jetten M.S.M."/>
            <person name="Mascher T."/>
            <person name="Medema M.H."/>
            <person name="Devos D.P."/>
            <person name="Kaster A.-K."/>
            <person name="Ovreas L."/>
            <person name="Rohde M."/>
            <person name="Galperin M.Y."/>
            <person name="Jogler C."/>
        </authorList>
    </citation>
    <scope>NUCLEOTIDE SEQUENCE [LARGE SCALE GENOMIC DNA]</scope>
    <source>
        <strain evidence="1 2">Pla175</strain>
    </source>
</reference>
<protein>
    <submittedName>
        <fullName evidence="1">Uncharacterized protein</fullName>
    </submittedName>
</protein>
<dbReference type="EMBL" id="CP036291">
    <property type="protein sequence ID" value="QDU88307.1"/>
    <property type="molecule type" value="Genomic_DNA"/>
</dbReference>
<keyword evidence="2" id="KW-1185">Reference proteome</keyword>
<dbReference type="KEGG" id="pnd:Pla175_16820"/>
<accession>A0A518D9Z2</accession>
<dbReference type="Proteomes" id="UP000317429">
    <property type="component" value="Chromosome"/>
</dbReference>